<evidence type="ECO:0000313" key="3">
    <source>
        <dbReference type="Proteomes" id="UP000182054"/>
    </source>
</evidence>
<gene>
    <name evidence="2" type="ORF">SAMN05444374_11492</name>
</gene>
<dbReference type="OrthoDB" id="786532at2"/>
<sequence length="321" mass="35829">MTSTLDPATRADVGRVTGADHGRVTGADHGREPEDVAARLLDSAAALSYDPMSEVDWEAPLDPDHFGLNPEWSTLYGTPLWDEMTHEQRITLTRHEVASIMSTGIWFEMILQQMVLRDQYCGKYAESDFQFALTEIADECRHSLMFARACRTMGIEAYVPRRASRELGRLFKTIAVSEAAYGGILVAEEVLDVMQRDWMRGENVLPLVRTTSKIHVVEESRHMTFARAQMREHMVGTSALRRRSAALLIAVAARVIVSNMVSRDVYAAAGLDVDRAVRAAKANTHHHVMMRTSSQHLMAFLADCGLLTTPAAAIYRTVHML</sequence>
<dbReference type="EMBL" id="FOJN01000014">
    <property type="protein sequence ID" value="SFA59924.1"/>
    <property type="molecule type" value="Genomic_DNA"/>
</dbReference>
<dbReference type="GeneID" id="85487138"/>
<dbReference type="RefSeq" id="WP_082895005.1">
    <property type="nucleotide sequence ID" value="NZ_FOJN01000014.1"/>
</dbReference>
<dbReference type="InterPro" id="IPR025859">
    <property type="entry name" value="AurF/CmlI"/>
</dbReference>
<accession>A0A1I0U7D3</accession>
<dbReference type="SUPFAM" id="SSF47240">
    <property type="entry name" value="Ferritin-like"/>
    <property type="match status" value="1"/>
</dbReference>
<dbReference type="GO" id="GO:0016491">
    <property type="term" value="F:oxidoreductase activity"/>
    <property type="evidence" value="ECO:0007669"/>
    <property type="project" value="InterPro"/>
</dbReference>
<name>A0A1I0U7D3_9NOCA</name>
<evidence type="ECO:0000313" key="2">
    <source>
        <dbReference type="EMBL" id="SFA59924.1"/>
    </source>
</evidence>
<reference evidence="2 3" key="1">
    <citation type="submission" date="2016-10" db="EMBL/GenBank/DDBJ databases">
        <authorList>
            <person name="de Groot N.N."/>
        </authorList>
    </citation>
    <scope>NUCLEOTIDE SEQUENCE [LARGE SCALE GENOMIC DNA]</scope>
    <source>
        <strain evidence="2 3">DSM 44908</strain>
    </source>
</reference>
<proteinExistence type="predicted"/>
<organism evidence="2 3">
    <name type="scientific">Rhodococcoides kroppenstedtii</name>
    <dbReference type="NCBI Taxonomy" id="293050"/>
    <lineage>
        <taxon>Bacteria</taxon>
        <taxon>Bacillati</taxon>
        <taxon>Actinomycetota</taxon>
        <taxon>Actinomycetes</taxon>
        <taxon>Mycobacteriales</taxon>
        <taxon>Nocardiaceae</taxon>
        <taxon>Rhodococcoides</taxon>
    </lineage>
</organism>
<dbReference type="Proteomes" id="UP000182054">
    <property type="component" value="Unassembled WGS sequence"/>
</dbReference>
<evidence type="ECO:0000256" key="1">
    <source>
        <dbReference type="SAM" id="MobiDB-lite"/>
    </source>
</evidence>
<protein>
    <submittedName>
        <fullName evidence="2">p-aminobenzoate N-oxygenase AurF</fullName>
    </submittedName>
</protein>
<dbReference type="InterPro" id="IPR012348">
    <property type="entry name" value="RNR-like"/>
</dbReference>
<dbReference type="AlphaFoldDB" id="A0A1I0U7D3"/>
<dbReference type="Gene3D" id="1.10.620.20">
    <property type="entry name" value="Ribonucleotide Reductase, subunit A"/>
    <property type="match status" value="1"/>
</dbReference>
<feature type="compositionally biased region" description="Basic and acidic residues" evidence="1">
    <location>
        <begin position="18"/>
        <end position="31"/>
    </location>
</feature>
<feature type="region of interest" description="Disordered" evidence="1">
    <location>
        <begin position="1"/>
        <end position="31"/>
    </location>
</feature>
<dbReference type="InterPro" id="IPR009078">
    <property type="entry name" value="Ferritin-like_SF"/>
</dbReference>
<dbReference type="Pfam" id="PF11583">
    <property type="entry name" value="AurF"/>
    <property type="match status" value="1"/>
</dbReference>